<accession>A0A444GFG0</accession>
<dbReference type="Proteomes" id="UP000287651">
    <property type="component" value="Unassembled WGS sequence"/>
</dbReference>
<evidence type="ECO:0000313" key="2">
    <source>
        <dbReference type="Proteomes" id="UP000287651"/>
    </source>
</evidence>
<sequence>MQRKRKGCACFYVYSSHRICPSTIQRTLLSRCHHRKRVGTFQVPPYKYAASGAGTHRARASRSIKVHFFDPERTLDAYSSLG</sequence>
<name>A0A444GFG0_ENSVE</name>
<protein>
    <submittedName>
        <fullName evidence="1">Uncharacterized protein</fullName>
    </submittedName>
</protein>
<reference evidence="1 2" key="1">
    <citation type="journal article" date="2014" name="Agronomy (Basel)">
        <title>A Draft Genome Sequence for Ensete ventricosum, the Drought-Tolerant Tree Against Hunger.</title>
        <authorList>
            <person name="Harrison J."/>
            <person name="Moore K.A."/>
            <person name="Paszkiewicz K."/>
            <person name="Jones T."/>
            <person name="Grant M."/>
            <person name="Ambacheew D."/>
            <person name="Muzemil S."/>
            <person name="Studholme D.J."/>
        </authorList>
    </citation>
    <scope>NUCLEOTIDE SEQUENCE [LARGE SCALE GENOMIC DNA]</scope>
</reference>
<proteinExistence type="predicted"/>
<evidence type="ECO:0000313" key="1">
    <source>
        <dbReference type="EMBL" id="RRT53528.1"/>
    </source>
</evidence>
<dbReference type="AlphaFoldDB" id="A0A444GFG0"/>
<organism evidence="1 2">
    <name type="scientific">Ensete ventricosum</name>
    <name type="common">Abyssinian banana</name>
    <name type="synonym">Musa ensete</name>
    <dbReference type="NCBI Taxonomy" id="4639"/>
    <lineage>
        <taxon>Eukaryota</taxon>
        <taxon>Viridiplantae</taxon>
        <taxon>Streptophyta</taxon>
        <taxon>Embryophyta</taxon>
        <taxon>Tracheophyta</taxon>
        <taxon>Spermatophyta</taxon>
        <taxon>Magnoliopsida</taxon>
        <taxon>Liliopsida</taxon>
        <taxon>Zingiberales</taxon>
        <taxon>Musaceae</taxon>
        <taxon>Ensete</taxon>
    </lineage>
</organism>
<gene>
    <name evidence="1" type="ORF">B296_00033530</name>
</gene>
<comment type="caution">
    <text evidence="1">The sequence shown here is derived from an EMBL/GenBank/DDBJ whole genome shotgun (WGS) entry which is preliminary data.</text>
</comment>
<dbReference type="EMBL" id="AMZH03011099">
    <property type="protein sequence ID" value="RRT53528.1"/>
    <property type="molecule type" value="Genomic_DNA"/>
</dbReference>